<evidence type="ECO:0000313" key="4">
    <source>
        <dbReference type="Proteomes" id="UP000777482"/>
    </source>
</evidence>
<feature type="signal peptide" evidence="2">
    <location>
        <begin position="1"/>
        <end position="21"/>
    </location>
</feature>
<dbReference type="Proteomes" id="UP000777482">
    <property type="component" value="Unassembled WGS sequence"/>
</dbReference>
<reference evidence="3 4" key="1">
    <citation type="submission" date="2020-11" db="EMBL/GenBank/DDBJ databases">
        <title>Kefir isolates.</title>
        <authorList>
            <person name="Marcisauskas S."/>
            <person name="Kim Y."/>
            <person name="Blasche S."/>
        </authorList>
    </citation>
    <scope>NUCLEOTIDE SEQUENCE [LARGE SCALE GENOMIC DNA]</scope>
    <source>
        <strain evidence="3 4">KR</strain>
    </source>
</reference>
<proteinExistence type="predicted"/>
<keyword evidence="4" id="KW-1185">Reference proteome</keyword>
<feature type="chain" id="PRO_5040311207" description="Salivary gland secretion 1" evidence="2">
    <location>
        <begin position="22"/>
        <end position="424"/>
    </location>
</feature>
<dbReference type="AlphaFoldDB" id="A0A9P7B6X4"/>
<gene>
    <name evidence="3" type="ORF">C6P46_002826</name>
</gene>
<feature type="region of interest" description="Disordered" evidence="1">
    <location>
        <begin position="180"/>
        <end position="202"/>
    </location>
</feature>
<evidence type="ECO:0000256" key="2">
    <source>
        <dbReference type="SAM" id="SignalP"/>
    </source>
</evidence>
<keyword evidence="2" id="KW-0732">Signal</keyword>
<accession>A0A9P7B6X4</accession>
<evidence type="ECO:0008006" key="5">
    <source>
        <dbReference type="Google" id="ProtNLM"/>
    </source>
</evidence>
<dbReference type="EMBL" id="PUHQ01000021">
    <property type="protein sequence ID" value="KAG0663236.1"/>
    <property type="molecule type" value="Genomic_DNA"/>
</dbReference>
<organism evidence="3 4">
    <name type="scientific">Rhodotorula mucilaginosa</name>
    <name type="common">Yeast</name>
    <name type="synonym">Rhodotorula rubra</name>
    <dbReference type="NCBI Taxonomy" id="5537"/>
    <lineage>
        <taxon>Eukaryota</taxon>
        <taxon>Fungi</taxon>
        <taxon>Dikarya</taxon>
        <taxon>Basidiomycota</taxon>
        <taxon>Pucciniomycotina</taxon>
        <taxon>Microbotryomycetes</taxon>
        <taxon>Sporidiobolales</taxon>
        <taxon>Sporidiobolaceae</taxon>
        <taxon>Rhodotorula</taxon>
    </lineage>
</organism>
<evidence type="ECO:0000313" key="3">
    <source>
        <dbReference type="EMBL" id="KAG0663236.1"/>
    </source>
</evidence>
<protein>
    <recommendedName>
        <fullName evidence="5">Salivary gland secretion 1</fullName>
    </recommendedName>
</protein>
<dbReference type="OrthoDB" id="2588793at2759"/>
<comment type="caution">
    <text evidence="3">The sequence shown here is derived from an EMBL/GenBank/DDBJ whole genome shotgun (WGS) entry which is preliminary data.</text>
</comment>
<name>A0A9P7B6X4_RHOMI</name>
<sequence>MPRPALVPFLTAATLLLVVVAYRAQHPARPAPPVPRDQVDPNLLCDPYTEPGFLHYDEKDPLGAKWIPYSPTCEPATDWLAKIATQDVESLSWLANRTILVLGDSVDRNGLHHLAEMVGLPRYCVPYDDFEKKGVVPEGWDERGIPWVVEIPWLNTYFTNGFMYGLNWPRMPKRKLVLTRKEKHPPQDDEDNFRQQPDWHPPGKAEDRIDQLFKVHTDQLPHPPSFISIHSGLWDLAFFGRQDRISHLSTEVPLNHDRVEWWQRRMKHLLKHVTETWPGVPVWMRKLHRVGPVGGASYIIILPPPSHVRSHTPADDWRHTGREDHGSQATFSNFFTDVRIHTIREMQDQVVRDLGVPSYDFGDSWEGWQAHQDMVHPKKFPGGPVYTQALLHHIWMESQGRDRWQEAKRRRLAAVGKLLEDVRD</sequence>
<evidence type="ECO:0000256" key="1">
    <source>
        <dbReference type="SAM" id="MobiDB-lite"/>
    </source>
</evidence>